<comment type="caution">
    <text evidence="1">The sequence shown here is derived from an EMBL/GenBank/DDBJ whole genome shotgun (WGS) entry which is preliminary data.</text>
</comment>
<sequence length="134" mass="15692">MYKNTIKINIKIGSLLTARKIVFSGKKYLYWLPYDYTLQRAKIYFSTSFPFDVLERGDKEYLEKIITIRNALAHRSNHSKKQFNEKVIDSTNLLPQEKTPSGFLRAILSLTPQPTTYFETYLDKLAKISKKFSI</sequence>
<name>X1LPP0_9ZZZZ</name>
<reference evidence="1" key="1">
    <citation type="journal article" date="2014" name="Front. Microbiol.">
        <title>High frequency of phylogenetically diverse reductive dehalogenase-homologous genes in deep subseafloor sedimentary metagenomes.</title>
        <authorList>
            <person name="Kawai M."/>
            <person name="Futagami T."/>
            <person name="Toyoda A."/>
            <person name="Takaki Y."/>
            <person name="Nishi S."/>
            <person name="Hori S."/>
            <person name="Arai W."/>
            <person name="Tsubouchi T."/>
            <person name="Morono Y."/>
            <person name="Uchiyama I."/>
            <person name="Ito T."/>
            <person name="Fujiyama A."/>
            <person name="Inagaki F."/>
            <person name="Takami H."/>
        </authorList>
    </citation>
    <scope>NUCLEOTIDE SEQUENCE</scope>
    <source>
        <strain evidence="1">Expedition CK06-06</strain>
    </source>
</reference>
<proteinExistence type="predicted"/>
<evidence type="ECO:0000313" key="1">
    <source>
        <dbReference type="EMBL" id="GAI21043.1"/>
    </source>
</evidence>
<gene>
    <name evidence="1" type="ORF">S06H3_25376</name>
</gene>
<accession>X1LPP0</accession>
<dbReference type="EMBL" id="BARV01014605">
    <property type="protein sequence ID" value="GAI21043.1"/>
    <property type="molecule type" value="Genomic_DNA"/>
</dbReference>
<dbReference type="AlphaFoldDB" id="X1LPP0"/>
<protein>
    <submittedName>
        <fullName evidence="1">Uncharacterized protein</fullName>
    </submittedName>
</protein>
<organism evidence="1">
    <name type="scientific">marine sediment metagenome</name>
    <dbReference type="NCBI Taxonomy" id="412755"/>
    <lineage>
        <taxon>unclassified sequences</taxon>
        <taxon>metagenomes</taxon>
        <taxon>ecological metagenomes</taxon>
    </lineage>
</organism>